<dbReference type="GO" id="GO:0071973">
    <property type="term" value="P:bacterial-type flagellum-dependent cell motility"/>
    <property type="evidence" value="ECO:0007669"/>
    <property type="project" value="InterPro"/>
</dbReference>
<comment type="subunit">
    <text evidence="7">The basal body constitutes a major portion of the flagellar organelle and consists of four rings (L,P,S, and M) mounted on a central rod.</text>
</comment>
<dbReference type="GO" id="GO:0009427">
    <property type="term" value="C:bacterial-type flagellum basal body, distal rod, L ring"/>
    <property type="evidence" value="ECO:0007669"/>
    <property type="project" value="InterPro"/>
</dbReference>
<dbReference type="PANTHER" id="PTHR34933:SF1">
    <property type="entry name" value="FLAGELLAR L-RING PROTEIN"/>
    <property type="match status" value="1"/>
</dbReference>
<comment type="caution">
    <text evidence="10">The sequence shown here is derived from an EMBL/GenBank/DDBJ whole genome shotgun (WGS) entry which is preliminary data.</text>
</comment>
<evidence type="ECO:0000256" key="1">
    <source>
        <dbReference type="ARBA" id="ARBA00002591"/>
    </source>
</evidence>
<dbReference type="PANTHER" id="PTHR34933">
    <property type="entry name" value="FLAGELLAR L-RING PROTEIN"/>
    <property type="match status" value="1"/>
</dbReference>
<dbReference type="RefSeq" id="WP_104521894.1">
    <property type="nucleotide sequence ID" value="NZ_NHRY01000255.1"/>
</dbReference>
<dbReference type="PRINTS" id="PR01008">
    <property type="entry name" value="FLGLRINGFLGH"/>
</dbReference>
<dbReference type="Pfam" id="PF02107">
    <property type="entry name" value="FlgH"/>
    <property type="match status" value="1"/>
</dbReference>
<dbReference type="InterPro" id="IPR000527">
    <property type="entry name" value="Flag_Lring"/>
</dbReference>
<feature type="region of interest" description="Disordered" evidence="8">
    <location>
        <begin position="32"/>
        <end position="51"/>
    </location>
</feature>
<keyword evidence="11" id="KW-1185">Reference proteome</keyword>
<keyword evidence="3 7" id="KW-0732">Signal</keyword>
<evidence type="ECO:0000256" key="5">
    <source>
        <dbReference type="ARBA" id="ARBA00023143"/>
    </source>
</evidence>
<comment type="subcellular location">
    <subcellularLocation>
        <location evidence="7">Cell outer membrane</location>
        <topology evidence="7">Lipid-anchor</topology>
    </subcellularLocation>
    <subcellularLocation>
        <location evidence="7">Bacterial flagellum basal body</location>
    </subcellularLocation>
</comment>
<dbReference type="Proteomes" id="UP000239724">
    <property type="component" value="Unassembled WGS sequence"/>
</dbReference>
<comment type="function">
    <text evidence="1 7">Assembles around the rod to form the L-ring and probably protects the motor/basal body from shearing forces during rotation.</text>
</comment>
<feature type="chain" id="PRO_5015745523" description="Flagellar L-ring protein" evidence="9">
    <location>
        <begin position="20"/>
        <end position="248"/>
    </location>
</feature>
<keyword evidence="7" id="KW-0449">Lipoprotein</keyword>
<evidence type="ECO:0000256" key="9">
    <source>
        <dbReference type="SAM" id="SignalP"/>
    </source>
</evidence>
<sequence>MNARSLCSPLTLLCLLAFAGCDTLDHFQKPPDFSSPGKVNEIPPTATNEPTIRANAGPDLDPAMHGSLWLQGSRQFFRDPRARNVGDLVTVAVNLQNQAEFANQTALTRSTANSMSITNLFGLGTLVGSLILGGGTNPAIGTAGSDSTQGQGDIKRSETVTVNVAATVLHVLPDSNLEIAGSQEVRLNNELRVLQIRGIIRPEDIDASNTISSDRVAEARIAYGGRGISSDLQRPTWGQDVINRVSPF</sequence>
<organism evidence="10 11">
    <name type="scientific">Rhodopila globiformis</name>
    <name type="common">Rhodopseudomonas globiformis</name>
    <dbReference type="NCBI Taxonomy" id="1071"/>
    <lineage>
        <taxon>Bacteria</taxon>
        <taxon>Pseudomonadati</taxon>
        <taxon>Pseudomonadota</taxon>
        <taxon>Alphaproteobacteria</taxon>
        <taxon>Acetobacterales</taxon>
        <taxon>Acetobacteraceae</taxon>
        <taxon>Rhodopila</taxon>
    </lineage>
</organism>
<evidence type="ECO:0000256" key="2">
    <source>
        <dbReference type="ARBA" id="ARBA00006929"/>
    </source>
</evidence>
<evidence type="ECO:0000256" key="3">
    <source>
        <dbReference type="ARBA" id="ARBA00022729"/>
    </source>
</evidence>
<keyword evidence="4 7" id="KW-0472">Membrane</keyword>
<dbReference type="OrthoDB" id="9789227at2"/>
<dbReference type="GO" id="GO:0003774">
    <property type="term" value="F:cytoskeletal motor activity"/>
    <property type="evidence" value="ECO:0007669"/>
    <property type="project" value="InterPro"/>
</dbReference>
<dbReference type="EMBL" id="NHRY01000255">
    <property type="protein sequence ID" value="PPQ27625.1"/>
    <property type="molecule type" value="Genomic_DNA"/>
</dbReference>
<keyword evidence="5 7" id="KW-0975">Bacterial flagellum</keyword>
<comment type="similarity">
    <text evidence="2 7">Belongs to the FlgH family.</text>
</comment>
<name>A0A2S6MZ22_RHOGL</name>
<accession>A0A2S6MZ22</accession>
<reference evidence="10 11" key="1">
    <citation type="journal article" date="2018" name="Arch. Microbiol.">
        <title>New insights into the metabolic potential of the phototrophic purple bacterium Rhodopila globiformis DSM 161(T) from its draft genome sequence and evidence for a vanadium-dependent nitrogenase.</title>
        <authorList>
            <person name="Imhoff J.F."/>
            <person name="Rahn T."/>
            <person name="Kunzel S."/>
            <person name="Neulinger S.C."/>
        </authorList>
    </citation>
    <scope>NUCLEOTIDE SEQUENCE [LARGE SCALE GENOMIC DNA]</scope>
    <source>
        <strain evidence="10 11">DSM 161</strain>
    </source>
</reference>
<evidence type="ECO:0000256" key="8">
    <source>
        <dbReference type="SAM" id="MobiDB-lite"/>
    </source>
</evidence>
<evidence type="ECO:0000256" key="7">
    <source>
        <dbReference type="HAMAP-Rule" id="MF_00415"/>
    </source>
</evidence>
<evidence type="ECO:0000313" key="10">
    <source>
        <dbReference type="EMBL" id="PPQ27625.1"/>
    </source>
</evidence>
<gene>
    <name evidence="7" type="primary">flgH</name>
    <name evidence="10" type="ORF">CCS01_26800</name>
</gene>
<dbReference type="PROSITE" id="PS51257">
    <property type="entry name" value="PROKAR_LIPOPROTEIN"/>
    <property type="match status" value="1"/>
</dbReference>
<proteinExistence type="inferred from homology"/>
<evidence type="ECO:0000313" key="11">
    <source>
        <dbReference type="Proteomes" id="UP000239724"/>
    </source>
</evidence>
<evidence type="ECO:0000256" key="4">
    <source>
        <dbReference type="ARBA" id="ARBA00023136"/>
    </source>
</evidence>
<protein>
    <recommendedName>
        <fullName evidence="7">Flagellar L-ring protein</fullName>
    </recommendedName>
    <alternativeName>
        <fullName evidence="7">Basal body L-ring protein</fullName>
    </alternativeName>
</protein>
<dbReference type="GO" id="GO:0009279">
    <property type="term" value="C:cell outer membrane"/>
    <property type="evidence" value="ECO:0007669"/>
    <property type="project" value="UniProtKB-SubCell"/>
</dbReference>
<dbReference type="HAMAP" id="MF_00415">
    <property type="entry name" value="FlgH"/>
    <property type="match status" value="1"/>
</dbReference>
<feature type="signal peptide" evidence="9">
    <location>
        <begin position="1"/>
        <end position="19"/>
    </location>
</feature>
<evidence type="ECO:0000256" key="6">
    <source>
        <dbReference type="ARBA" id="ARBA00023237"/>
    </source>
</evidence>
<dbReference type="AlphaFoldDB" id="A0A2S6MZ22"/>
<keyword evidence="6 7" id="KW-0998">Cell outer membrane</keyword>